<keyword evidence="2" id="KW-0472">Membrane</keyword>
<dbReference type="EMBL" id="JPKY01000043">
    <property type="protein sequence ID" value="KFH44763.1"/>
    <property type="molecule type" value="Genomic_DNA"/>
</dbReference>
<dbReference type="STRING" id="857340.A0A086T5Y1"/>
<dbReference type="GO" id="GO:0031505">
    <property type="term" value="P:fungal-type cell wall organization"/>
    <property type="evidence" value="ECO:0007669"/>
    <property type="project" value="TreeGrafter"/>
</dbReference>
<dbReference type="Pfam" id="PF06687">
    <property type="entry name" value="SUR7"/>
    <property type="match status" value="1"/>
</dbReference>
<keyword evidence="2" id="KW-0812">Transmembrane</keyword>
<dbReference type="OrthoDB" id="2327445at2759"/>
<organism evidence="3 4">
    <name type="scientific">Hapsidospora chrysogenum (strain ATCC 11550 / CBS 779.69 / DSM 880 / IAM 14645 / JCM 23072 / IMI 49137)</name>
    <name type="common">Acremonium chrysogenum</name>
    <dbReference type="NCBI Taxonomy" id="857340"/>
    <lineage>
        <taxon>Eukaryota</taxon>
        <taxon>Fungi</taxon>
        <taxon>Dikarya</taxon>
        <taxon>Ascomycota</taxon>
        <taxon>Pezizomycotina</taxon>
        <taxon>Sordariomycetes</taxon>
        <taxon>Hypocreomycetidae</taxon>
        <taxon>Hypocreales</taxon>
        <taxon>Bionectriaceae</taxon>
        <taxon>Hapsidospora</taxon>
    </lineage>
</organism>
<keyword evidence="2" id="KW-1133">Transmembrane helix</keyword>
<dbReference type="PANTHER" id="PTHR28019:SF2">
    <property type="entry name" value="CELL MEMBRANE PROTEIN YLR413W-RELATED"/>
    <property type="match status" value="1"/>
</dbReference>
<evidence type="ECO:0000313" key="3">
    <source>
        <dbReference type="EMBL" id="KFH44763.1"/>
    </source>
</evidence>
<feature type="transmembrane region" description="Helical" evidence="2">
    <location>
        <begin position="170"/>
        <end position="197"/>
    </location>
</feature>
<dbReference type="InterPro" id="IPR052413">
    <property type="entry name" value="SUR7_domain"/>
</dbReference>
<comment type="caution">
    <text evidence="3">The sequence shown here is derived from an EMBL/GenBank/DDBJ whole genome shotgun (WGS) entry which is preliminary data.</text>
</comment>
<dbReference type="PANTHER" id="PTHR28019">
    <property type="entry name" value="CELL MEMBRANE PROTEIN YLR413W-RELATED"/>
    <property type="match status" value="1"/>
</dbReference>
<evidence type="ECO:0000313" key="4">
    <source>
        <dbReference type="Proteomes" id="UP000029964"/>
    </source>
</evidence>
<name>A0A086T5Y1_HAPC1</name>
<feature type="transmembrane region" description="Helical" evidence="2">
    <location>
        <begin position="217"/>
        <end position="237"/>
    </location>
</feature>
<sequence length="296" mass="32017">MVASAVHRRNTAIVAAALYLLTLPFLILVAVGNTHINTTLNDIYFFKIDVSQIIPISVANSRLLNSVARSLGLHDFYSVGLWNFCEGYHGEGVKFCSEPRQFYWFNPIDILVSELLAGATIALPAEVVTVLDLLRLGSRVMYAFFMSGTVVNLVLMLLSPLAMRSRWFSLGISILAAISTVLVAVASIIATAISVAIKIALSAQDEVDVRAEIGVKMFVFMWLATIFTTLAFMLHAAMGCCCKPERKAASSGHGESTVEVSETNKTRSHGLSLPSFVRRRKGAPGGEGSRGTISAE</sequence>
<protein>
    <submittedName>
        <fullName evidence="3">SUR7 family protein-like protein</fullName>
    </submittedName>
</protein>
<feature type="transmembrane region" description="Helical" evidence="2">
    <location>
        <begin position="12"/>
        <end position="31"/>
    </location>
</feature>
<reference evidence="4" key="1">
    <citation type="journal article" date="2014" name="Genome Announc.">
        <title>Genome sequence and annotation of Acremonium chrysogenum, producer of the beta-lactam antibiotic cephalosporin C.</title>
        <authorList>
            <person name="Terfehr D."/>
            <person name="Dahlmann T.A."/>
            <person name="Specht T."/>
            <person name="Zadra I."/>
            <person name="Kuernsteiner H."/>
            <person name="Kueck U."/>
        </authorList>
    </citation>
    <scope>NUCLEOTIDE SEQUENCE [LARGE SCALE GENOMIC DNA]</scope>
    <source>
        <strain evidence="4">ATCC 11550 / CBS 779.69 / DSM 880 / IAM 14645 / JCM 23072 / IMI 49137</strain>
    </source>
</reference>
<dbReference type="InterPro" id="IPR009571">
    <property type="entry name" value="SUR7/Rim9-like_fungi"/>
</dbReference>
<evidence type="ECO:0000256" key="1">
    <source>
        <dbReference type="SAM" id="MobiDB-lite"/>
    </source>
</evidence>
<dbReference type="HOGENOM" id="CLU_034574_0_0_1"/>
<dbReference type="Proteomes" id="UP000029964">
    <property type="component" value="Unassembled WGS sequence"/>
</dbReference>
<dbReference type="GO" id="GO:0005886">
    <property type="term" value="C:plasma membrane"/>
    <property type="evidence" value="ECO:0007669"/>
    <property type="project" value="InterPro"/>
</dbReference>
<gene>
    <name evidence="3" type="ORF">ACRE_044760</name>
</gene>
<keyword evidence="4" id="KW-1185">Reference proteome</keyword>
<proteinExistence type="predicted"/>
<evidence type="ECO:0000256" key="2">
    <source>
        <dbReference type="SAM" id="Phobius"/>
    </source>
</evidence>
<dbReference type="AlphaFoldDB" id="A0A086T5Y1"/>
<feature type="transmembrane region" description="Helical" evidence="2">
    <location>
        <begin position="140"/>
        <end position="158"/>
    </location>
</feature>
<dbReference type="GO" id="GO:0051285">
    <property type="term" value="C:cell cortex of cell tip"/>
    <property type="evidence" value="ECO:0007669"/>
    <property type="project" value="TreeGrafter"/>
</dbReference>
<accession>A0A086T5Y1</accession>
<feature type="region of interest" description="Disordered" evidence="1">
    <location>
        <begin position="249"/>
        <end position="296"/>
    </location>
</feature>